<dbReference type="SUPFAM" id="SSF54593">
    <property type="entry name" value="Glyoxalase/Bleomycin resistance protein/Dihydroxybiphenyl dioxygenase"/>
    <property type="match status" value="2"/>
</dbReference>
<dbReference type="InterPro" id="IPR029068">
    <property type="entry name" value="Glyas_Bleomycin-R_OHBP_Dase"/>
</dbReference>
<protein>
    <submittedName>
        <fullName evidence="1">VOC family protein</fullName>
    </submittedName>
</protein>
<evidence type="ECO:0000313" key="2">
    <source>
        <dbReference type="Proteomes" id="UP001596492"/>
    </source>
</evidence>
<keyword evidence="2" id="KW-1185">Reference proteome</keyword>
<organism evidence="1 2">
    <name type="scientific">Hirschia litorea</name>
    <dbReference type="NCBI Taxonomy" id="1199156"/>
    <lineage>
        <taxon>Bacteria</taxon>
        <taxon>Pseudomonadati</taxon>
        <taxon>Pseudomonadota</taxon>
        <taxon>Alphaproteobacteria</taxon>
        <taxon>Hyphomonadales</taxon>
        <taxon>Hyphomonadaceae</taxon>
        <taxon>Hirschia</taxon>
    </lineage>
</organism>
<reference evidence="2" key="1">
    <citation type="journal article" date="2019" name="Int. J. Syst. Evol. Microbiol.">
        <title>The Global Catalogue of Microorganisms (GCM) 10K type strain sequencing project: providing services to taxonomists for standard genome sequencing and annotation.</title>
        <authorList>
            <consortium name="The Broad Institute Genomics Platform"/>
            <consortium name="The Broad Institute Genome Sequencing Center for Infectious Disease"/>
            <person name="Wu L."/>
            <person name="Ma J."/>
        </authorList>
    </citation>
    <scope>NUCLEOTIDE SEQUENCE [LARGE SCALE GENOMIC DNA]</scope>
    <source>
        <strain evidence="2">CCUG 51308</strain>
    </source>
</reference>
<dbReference type="EMBL" id="JBHTBR010000002">
    <property type="protein sequence ID" value="MFC7289995.1"/>
    <property type="molecule type" value="Genomic_DNA"/>
</dbReference>
<dbReference type="Proteomes" id="UP001596492">
    <property type="component" value="Unassembled WGS sequence"/>
</dbReference>
<evidence type="ECO:0000313" key="1">
    <source>
        <dbReference type="EMBL" id="MFC7289995.1"/>
    </source>
</evidence>
<proteinExistence type="predicted"/>
<name>A0ABW2IGS0_9PROT</name>
<gene>
    <name evidence="1" type="ORF">ACFQS8_00040</name>
</gene>
<dbReference type="RefSeq" id="WP_382164511.1">
    <property type="nucleotide sequence ID" value="NZ_JBHTBR010000002.1"/>
</dbReference>
<accession>A0ABW2IGS0</accession>
<dbReference type="Gene3D" id="3.10.180.10">
    <property type="entry name" value="2,3-Dihydroxybiphenyl 1,2-Dioxygenase, domain 1"/>
    <property type="match status" value="1"/>
</dbReference>
<comment type="caution">
    <text evidence="1">The sequence shown here is derived from an EMBL/GenBank/DDBJ whole genome shotgun (WGS) entry which is preliminary data.</text>
</comment>
<sequence>MTLLKCSTIVVENVRETAELYTQWLEYEIVDEYLVDEGLAQSWDAQRSVGAKCVVLQPSSKEAVYIRLIEGSPVTRYEPIRTYGWAATEICVKDVAKVHNRMKESPFEVIGEPRELDGFPGIKPMQVKGPNKEILYLTEFSSPTPIEGLPVPRTFIDRPFIIVMACKDLNAQIAWMKEVFGFAITEPVSIQYTMISKAFGLDIATKHPIAVVRADRADFIELDQYPTQAQHRPANDGELVPGVAICSFEYEDFESLDNYWFSNPVIRHEFPYCGKRVGILKSPENALFEIVER</sequence>